<dbReference type="HOGENOM" id="CLU_371373_0_0_1"/>
<feature type="transmembrane region" description="Helical" evidence="2">
    <location>
        <begin position="44"/>
        <end position="62"/>
    </location>
</feature>
<feature type="region of interest" description="Disordered" evidence="1">
    <location>
        <begin position="462"/>
        <end position="535"/>
    </location>
</feature>
<proteinExistence type="predicted"/>
<feature type="transmembrane region" description="Helical" evidence="2">
    <location>
        <begin position="20"/>
        <end position="37"/>
    </location>
</feature>
<sequence>MLMQWDLPTAQKAVFNLGNHPRYIGIFFCFILLFYFFHAFFGGLVYFALGIIVGVCALGLTHENGNIVLNIKHPKVEGPSQCIPQRYPQHNLPKELEAPLLLLITKLTHHYIHGWYSHVSSDMSFVKEVENTIGYIMRNFYSYLSTQDSSYLIFEMLKNVLNTLTLLLSDLNVFLSKKMPIAEFAVRYPNSAVAKMLDKAANEQALRSQASAMITKFCKSEDAACLPLHVLLREVLAMQVFKKITTHCAKPVFVNRCIILCLSPSKEKDECISRNRYINRCLLNKTLKDSSPLSTLPTDDSPQTSYSFNNALFEAEIHIQYRSLDAKELISPIKDKKNLKFIITVHSSYLDIPPWIVYRTYSSLKSMYKDLRKEFLHATGAPLMFPRWRNQTYGHFRQNLSAYLNGIVQVPKLSNDAVVRHFFCKSLSFQPLPDDIVDGMERQNNSSFSTVSNKILEVTRIVSGRSGHSKTSEDSSTSEPTWNTKFERSMLEDTDLSNIPSNELSSMEDDNQSFENKNEGKNHSRCSSESNPFGDEPSAFRIQEEALKEIIDSGFALFGELSCLNPKTWFFRRTVLSVLKSLLLYGPVDVSGIVEKMLKDHVFAKLSNTQLLGDFFTSLILNIWPEEKEKVQEHLRNLQQAKAHENEDGANWDSAPGNKDDTDLYLEEAMKNSLFNSHSAFAVQQKNEEQMRVEAKELFLNNAYADNASFLGPLTSGDSLRVLFDLLQESDLVEGFLAHVLSNALHSII</sequence>
<dbReference type="Gene3D" id="3.30.1520.10">
    <property type="entry name" value="Phox-like domain"/>
    <property type="match status" value="1"/>
</dbReference>
<dbReference type="SUPFAM" id="SSF64268">
    <property type="entry name" value="PX domain"/>
    <property type="match status" value="1"/>
</dbReference>
<dbReference type="OrthoDB" id="41200at2759"/>
<feature type="compositionally biased region" description="Polar residues" evidence="1">
    <location>
        <begin position="496"/>
        <end position="505"/>
    </location>
</feature>
<dbReference type="VEuPathDB" id="FungiDB:SOCG_03786"/>
<dbReference type="RefSeq" id="XP_013019150.1">
    <property type="nucleotide sequence ID" value="XM_013163696.1"/>
</dbReference>
<dbReference type="PANTHER" id="PTHR22775:SF47">
    <property type="entry name" value="MEIOTICALLY UP-REGULATED GENE 122 PROTEIN"/>
    <property type="match status" value="1"/>
</dbReference>
<dbReference type="SMART" id="SM00313">
    <property type="entry name" value="PXA"/>
    <property type="match status" value="1"/>
</dbReference>
<dbReference type="InterPro" id="IPR003114">
    <property type="entry name" value="Phox_assoc"/>
</dbReference>
<dbReference type="CDD" id="cd06093">
    <property type="entry name" value="PX_domain"/>
    <property type="match status" value="1"/>
</dbReference>
<dbReference type="AlphaFoldDB" id="S9R034"/>
<evidence type="ECO:0000259" key="3">
    <source>
        <dbReference type="PROSITE" id="PS51207"/>
    </source>
</evidence>
<dbReference type="GeneID" id="25032754"/>
<reference evidence="4 5" key="1">
    <citation type="journal article" date="2011" name="Science">
        <title>Comparative functional genomics of the fission yeasts.</title>
        <authorList>
            <person name="Rhind N."/>
            <person name="Chen Z."/>
            <person name="Yassour M."/>
            <person name="Thompson D.A."/>
            <person name="Haas B.J."/>
            <person name="Habib N."/>
            <person name="Wapinski I."/>
            <person name="Roy S."/>
            <person name="Lin M.F."/>
            <person name="Heiman D.I."/>
            <person name="Young S.K."/>
            <person name="Furuya K."/>
            <person name="Guo Y."/>
            <person name="Pidoux A."/>
            <person name="Chen H.M."/>
            <person name="Robbertse B."/>
            <person name="Goldberg J.M."/>
            <person name="Aoki K."/>
            <person name="Bayne E.H."/>
            <person name="Berlin A.M."/>
            <person name="Desjardins C.A."/>
            <person name="Dobbs E."/>
            <person name="Dukaj L."/>
            <person name="Fan L."/>
            <person name="FitzGerald M.G."/>
            <person name="French C."/>
            <person name="Gujja S."/>
            <person name="Hansen K."/>
            <person name="Keifenheim D."/>
            <person name="Levin J.Z."/>
            <person name="Mosher R.A."/>
            <person name="Mueller C.A."/>
            <person name="Pfiffner J."/>
            <person name="Priest M."/>
            <person name="Russ C."/>
            <person name="Smialowska A."/>
            <person name="Swoboda P."/>
            <person name="Sykes S.M."/>
            <person name="Vaughn M."/>
            <person name="Vengrova S."/>
            <person name="Yoder R."/>
            <person name="Zeng Q."/>
            <person name="Allshire R."/>
            <person name="Baulcombe D."/>
            <person name="Birren B.W."/>
            <person name="Brown W."/>
            <person name="Ekwall K."/>
            <person name="Kellis M."/>
            <person name="Leatherwood J."/>
            <person name="Levin H."/>
            <person name="Margalit H."/>
            <person name="Martienssen R."/>
            <person name="Nieduszynski C.A."/>
            <person name="Spatafora J.W."/>
            <person name="Friedman N."/>
            <person name="Dalgaard J.Z."/>
            <person name="Baumann P."/>
            <person name="Niki H."/>
            <person name="Regev A."/>
            <person name="Nusbaum C."/>
        </authorList>
    </citation>
    <scope>NUCLEOTIDE SEQUENCE [LARGE SCALE GENOMIC DNA]</scope>
    <source>
        <strain evidence="5">yFS286</strain>
    </source>
</reference>
<evidence type="ECO:0000256" key="1">
    <source>
        <dbReference type="SAM" id="MobiDB-lite"/>
    </source>
</evidence>
<dbReference type="eggNOG" id="ENOG502RM76">
    <property type="taxonomic scope" value="Eukaryota"/>
</dbReference>
<dbReference type="Proteomes" id="UP000016088">
    <property type="component" value="Unassembled WGS sequence"/>
</dbReference>
<dbReference type="EMBL" id="KE503207">
    <property type="protein sequence ID" value="EPX71850.1"/>
    <property type="molecule type" value="Genomic_DNA"/>
</dbReference>
<feature type="compositionally biased region" description="Polar residues" evidence="1">
    <location>
        <begin position="474"/>
        <end position="484"/>
    </location>
</feature>
<dbReference type="PANTHER" id="PTHR22775">
    <property type="entry name" value="SORTING NEXIN"/>
    <property type="match status" value="1"/>
</dbReference>
<keyword evidence="2" id="KW-0472">Membrane</keyword>
<feature type="domain" description="PXA" evidence="3">
    <location>
        <begin position="93"/>
        <end position="266"/>
    </location>
</feature>
<keyword evidence="5" id="KW-1185">Reference proteome</keyword>
<organism evidence="4 5">
    <name type="scientific">Schizosaccharomyces octosporus (strain yFS286)</name>
    <name type="common">Fission yeast</name>
    <name type="synonym">Octosporomyces octosporus</name>
    <dbReference type="NCBI Taxonomy" id="483514"/>
    <lineage>
        <taxon>Eukaryota</taxon>
        <taxon>Fungi</taxon>
        <taxon>Dikarya</taxon>
        <taxon>Ascomycota</taxon>
        <taxon>Taphrinomycotina</taxon>
        <taxon>Schizosaccharomycetes</taxon>
        <taxon>Schizosaccharomycetales</taxon>
        <taxon>Schizosaccharomycetaceae</taxon>
        <taxon>Schizosaccharomyces</taxon>
    </lineage>
</organism>
<name>S9R034_SCHOY</name>
<evidence type="ECO:0000313" key="5">
    <source>
        <dbReference type="Proteomes" id="UP000016088"/>
    </source>
</evidence>
<gene>
    <name evidence="4" type="ORF">SOCG_03786</name>
</gene>
<dbReference type="Pfam" id="PF02194">
    <property type="entry name" value="PXA"/>
    <property type="match status" value="1"/>
</dbReference>
<protein>
    <submittedName>
        <fullName evidence="4">PX/PXA domain-containing protein</fullName>
    </submittedName>
</protein>
<dbReference type="InterPro" id="IPR001683">
    <property type="entry name" value="PX_dom"/>
</dbReference>
<evidence type="ECO:0000313" key="4">
    <source>
        <dbReference type="EMBL" id="EPX71850.1"/>
    </source>
</evidence>
<dbReference type="Pfam" id="PF00787">
    <property type="entry name" value="PX"/>
    <property type="match status" value="1"/>
</dbReference>
<dbReference type="OMA" id="FVNRCII"/>
<dbReference type="InterPro" id="IPR036871">
    <property type="entry name" value="PX_dom_sf"/>
</dbReference>
<dbReference type="GO" id="GO:0035091">
    <property type="term" value="F:phosphatidylinositol binding"/>
    <property type="evidence" value="ECO:0007669"/>
    <property type="project" value="InterPro"/>
</dbReference>
<keyword evidence="2" id="KW-1133">Transmembrane helix</keyword>
<evidence type="ECO:0000256" key="2">
    <source>
        <dbReference type="SAM" id="Phobius"/>
    </source>
</evidence>
<keyword evidence="2" id="KW-0812">Transmembrane</keyword>
<accession>S9R034</accession>
<dbReference type="PROSITE" id="PS51207">
    <property type="entry name" value="PXA"/>
    <property type="match status" value="1"/>
</dbReference>